<dbReference type="SUPFAM" id="SSF53383">
    <property type="entry name" value="PLP-dependent transferases"/>
    <property type="match status" value="1"/>
</dbReference>
<sequence length="612" mass="67813">MGAAFSTPSRFLNANLAVIDEILFPWSPTQLITATSVSTCLALATYNHGSSAVQSLRHWVKWSHRHGLRTTFQYYVIQVAKILPWTRRKIDRDIQKQTDDMIFQVETEWNDMLDPSAHLPENKHHSLPLCKTSTSQLMSLLKKWSDFEAVRWNQGQASGAVYHGGSQLLEFLSQVYGLFTVANPLHPDLFPYVRKMEGEIVAMMIGLFHGKVKSDNSCKKDDDDRHNNDGTQDEMIEDTRPVCCGTLTSGGTESILLACKSYRDRARDLYGITSPEIIAPTTIHAAFEKVAHYFGMKLIQIEIDEKTSEVNIDDVRRAITRNTVLIAGSAPNFPHGVIDPIEKLAKIAFENNIGFHSDCCLGGMILPFVEKLQQLGRLREKGDHQGDSLNAPVPIFDFRAQGVTSISADMHKYGYAPKGSSVVMYTSAELLHYQYFVSLDWTGGIYASPTLSGSRPGAINAATWAVMVHLGEEGYLEITEGIIHTARAIKRGICHDIDGLEVVGNPLSSVVAFRSVVPSLNIYAVGQAMTQKGWNLNALQYPSCLHICCTHLHREKAVTFLNDLRDAVNEVKSHPDKFSGGSAAMYGIAHSLPDVTLLEPLARGFVDAFFTA</sequence>
<dbReference type="Proteomes" id="UP001516023">
    <property type="component" value="Unassembled WGS sequence"/>
</dbReference>
<dbReference type="InterPro" id="IPR050477">
    <property type="entry name" value="GrpII_AminoAcid_Decarb"/>
</dbReference>
<dbReference type="Gene3D" id="3.90.1150.10">
    <property type="entry name" value="Aspartate Aminotransferase, domain 1"/>
    <property type="match status" value="1"/>
</dbReference>
<evidence type="ECO:0000256" key="5">
    <source>
        <dbReference type="ARBA" id="ARBA00022692"/>
    </source>
</evidence>
<keyword evidence="19" id="KW-1185">Reference proteome</keyword>
<dbReference type="InterPro" id="IPR015421">
    <property type="entry name" value="PyrdxlP-dep_Trfase_major"/>
</dbReference>
<dbReference type="InterPro" id="IPR015424">
    <property type="entry name" value="PyrdxlP-dep_Trfase"/>
</dbReference>
<comment type="pathway">
    <text evidence="3">Lipid metabolism; sphingolipid metabolism.</text>
</comment>
<dbReference type="Pfam" id="PF00282">
    <property type="entry name" value="Pyridoxal_deC"/>
    <property type="match status" value="1"/>
</dbReference>
<dbReference type="AlphaFoldDB" id="A0ABD3P9T9"/>
<evidence type="ECO:0000256" key="14">
    <source>
        <dbReference type="ARBA" id="ARBA00038965"/>
    </source>
</evidence>
<protein>
    <recommendedName>
        <fullName evidence="14">sphinganine-1-phosphate aldolase</fullName>
        <ecNumber evidence="14">4.1.2.27</ecNumber>
    </recommendedName>
    <alternativeName>
        <fullName evidence="15">Sphingosine-1-phosphate aldolase</fullName>
    </alternativeName>
</protein>
<evidence type="ECO:0000256" key="3">
    <source>
        <dbReference type="ARBA" id="ARBA00004760"/>
    </source>
</evidence>
<dbReference type="FunFam" id="3.40.640.10:FF:000020">
    <property type="entry name" value="sphingosine-1-phosphate lyase 1"/>
    <property type="match status" value="1"/>
</dbReference>
<accession>A0ABD3P9T9</accession>
<evidence type="ECO:0000256" key="16">
    <source>
        <dbReference type="PIRSR" id="PIRSR602129-50"/>
    </source>
</evidence>
<comment type="cofactor">
    <cofactor evidence="1 16">
        <name>pyridoxal 5'-phosphate</name>
        <dbReference type="ChEBI" id="CHEBI:597326"/>
    </cofactor>
</comment>
<evidence type="ECO:0000256" key="8">
    <source>
        <dbReference type="ARBA" id="ARBA00022919"/>
    </source>
</evidence>
<feature type="region of interest" description="Disordered" evidence="17">
    <location>
        <begin position="214"/>
        <end position="233"/>
    </location>
</feature>
<dbReference type="GO" id="GO:0005789">
    <property type="term" value="C:endoplasmic reticulum membrane"/>
    <property type="evidence" value="ECO:0007669"/>
    <property type="project" value="UniProtKB-SubCell"/>
</dbReference>
<evidence type="ECO:0000256" key="7">
    <source>
        <dbReference type="ARBA" id="ARBA00022898"/>
    </source>
</evidence>
<keyword evidence="10" id="KW-0443">Lipid metabolism</keyword>
<feature type="modified residue" description="N6-(pyridoxal phosphate)lysine" evidence="16">
    <location>
        <position position="412"/>
    </location>
</feature>
<evidence type="ECO:0000256" key="12">
    <source>
        <dbReference type="ARBA" id="ARBA00023239"/>
    </source>
</evidence>
<evidence type="ECO:0000256" key="13">
    <source>
        <dbReference type="ARBA" id="ARBA00038302"/>
    </source>
</evidence>
<dbReference type="Gene3D" id="6.10.140.2150">
    <property type="match status" value="1"/>
</dbReference>
<dbReference type="PANTHER" id="PTHR42735">
    <property type="match status" value="1"/>
</dbReference>
<keyword evidence="9" id="KW-1133">Transmembrane helix</keyword>
<evidence type="ECO:0000256" key="17">
    <source>
        <dbReference type="SAM" id="MobiDB-lite"/>
    </source>
</evidence>
<gene>
    <name evidence="18" type="ORF">HJC23_004115</name>
</gene>
<dbReference type="PANTHER" id="PTHR42735:SF6">
    <property type="entry name" value="SPHINGOSINE-1-PHOSPHATE LYASE 1"/>
    <property type="match status" value="1"/>
</dbReference>
<keyword evidence="5" id="KW-0812">Transmembrane</keyword>
<dbReference type="InterPro" id="IPR015422">
    <property type="entry name" value="PyrdxlP-dep_Trfase_small"/>
</dbReference>
<keyword evidence="7 16" id="KW-0663">Pyridoxal phosphate</keyword>
<organism evidence="18 19">
    <name type="scientific">Cyclotella cryptica</name>
    <dbReference type="NCBI Taxonomy" id="29204"/>
    <lineage>
        <taxon>Eukaryota</taxon>
        <taxon>Sar</taxon>
        <taxon>Stramenopiles</taxon>
        <taxon>Ochrophyta</taxon>
        <taxon>Bacillariophyta</taxon>
        <taxon>Coscinodiscophyceae</taxon>
        <taxon>Thalassiosirophycidae</taxon>
        <taxon>Stephanodiscales</taxon>
        <taxon>Stephanodiscaceae</taxon>
        <taxon>Cyclotella</taxon>
    </lineage>
</organism>
<comment type="similarity">
    <text evidence="13">Belongs to the group II decarboxylase family. Sphingosine-1-phosphate lyase subfamily.</text>
</comment>
<proteinExistence type="inferred from homology"/>
<evidence type="ECO:0000256" key="1">
    <source>
        <dbReference type="ARBA" id="ARBA00001933"/>
    </source>
</evidence>
<dbReference type="Gene3D" id="3.40.640.10">
    <property type="entry name" value="Type I PLP-dependent aspartate aminotransferase-like (Major domain)"/>
    <property type="match status" value="1"/>
</dbReference>
<keyword evidence="12" id="KW-0456">Lyase</keyword>
<comment type="caution">
    <text evidence="18">The sequence shown here is derived from an EMBL/GenBank/DDBJ whole genome shotgun (WGS) entry which is preliminary data.</text>
</comment>
<dbReference type="EMBL" id="JABMIG020000238">
    <property type="protein sequence ID" value="KAL3784352.1"/>
    <property type="molecule type" value="Genomic_DNA"/>
</dbReference>
<dbReference type="GO" id="GO:0008117">
    <property type="term" value="F:sphinganine-1-phosphate aldolase activity"/>
    <property type="evidence" value="ECO:0007669"/>
    <property type="project" value="UniProtKB-EC"/>
</dbReference>
<evidence type="ECO:0000256" key="2">
    <source>
        <dbReference type="ARBA" id="ARBA00004389"/>
    </source>
</evidence>
<evidence type="ECO:0000313" key="19">
    <source>
        <dbReference type="Proteomes" id="UP001516023"/>
    </source>
</evidence>
<evidence type="ECO:0000256" key="9">
    <source>
        <dbReference type="ARBA" id="ARBA00022989"/>
    </source>
</evidence>
<keyword evidence="8" id="KW-0746">Sphingolipid metabolism</keyword>
<name>A0ABD3P9T9_9STRA</name>
<evidence type="ECO:0000256" key="10">
    <source>
        <dbReference type="ARBA" id="ARBA00023098"/>
    </source>
</evidence>
<evidence type="ECO:0000313" key="18">
    <source>
        <dbReference type="EMBL" id="KAL3784352.1"/>
    </source>
</evidence>
<keyword evidence="6" id="KW-0256">Endoplasmic reticulum</keyword>
<reference evidence="18 19" key="1">
    <citation type="journal article" date="2020" name="G3 (Bethesda)">
        <title>Improved Reference Genome for Cyclotella cryptica CCMP332, a Model for Cell Wall Morphogenesis, Salinity Adaptation, and Lipid Production in Diatoms (Bacillariophyta).</title>
        <authorList>
            <person name="Roberts W.R."/>
            <person name="Downey K.M."/>
            <person name="Ruck E.C."/>
            <person name="Traller J.C."/>
            <person name="Alverson A.J."/>
        </authorList>
    </citation>
    <scope>NUCLEOTIDE SEQUENCE [LARGE SCALE GENOMIC DNA]</scope>
    <source>
        <strain evidence="18 19">CCMP332</strain>
    </source>
</reference>
<keyword evidence="11" id="KW-0472">Membrane</keyword>
<dbReference type="EC" id="4.1.2.27" evidence="14"/>
<dbReference type="InterPro" id="IPR002129">
    <property type="entry name" value="PyrdxlP-dep_de-COase"/>
</dbReference>
<evidence type="ECO:0000256" key="15">
    <source>
        <dbReference type="ARBA" id="ARBA00042568"/>
    </source>
</evidence>
<evidence type="ECO:0000256" key="6">
    <source>
        <dbReference type="ARBA" id="ARBA00022824"/>
    </source>
</evidence>
<comment type="pathway">
    <text evidence="4">Sphingolipid metabolism.</text>
</comment>
<feature type="compositionally biased region" description="Basic and acidic residues" evidence="17">
    <location>
        <begin position="214"/>
        <end position="228"/>
    </location>
</feature>
<evidence type="ECO:0000256" key="4">
    <source>
        <dbReference type="ARBA" id="ARBA00004991"/>
    </source>
</evidence>
<evidence type="ECO:0000256" key="11">
    <source>
        <dbReference type="ARBA" id="ARBA00023136"/>
    </source>
</evidence>
<comment type="subcellular location">
    <subcellularLocation>
        <location evidence="2">Endoplasmic reticulum membrane</location>
        <topology evidence="2">Single-pass membrane protein</topology>
    </subcellularLocation>
</comment>
<dbReference type="GO" id="GO:0006665">
    <property type="term" value="P:sphingolipid metabolic process"/>
    <property type="evidence" value="ECO:0007669"/>
    <property type="project" value="UniProtKB-KW"/>
</dbReference>
<dbReference type="FunFam" id="3.90.1150.10:FF:000247">
    <property type="entry name" value="Sphingosine phosphate lyase, putative"/>
    <property type="match status" value="1"/>
</dbReference>